<dbReference type="InterPro" id="IPR035992">
    <property type="entry name" value="Ricin_B-like_lectins"/>
</dbReference>
<evidence type="ECO:0000256" key="3">
    <source>
        <dbReference type="ARBA" id="ARBA00007015"/>
    </source>
</evidence>
<feature type="domain" description="N-acetyltransferase" evidence="18">
    <location>
        <begin position="606"/>
        <end position="761"/>
    </location>
</feature>
<dbReference type="GO" id="GO:0006412">
    <property type="term" value="P:translation"/>
    <property type="evidence" value="ECO:0007669"/>
    <property type="project" value="InterPro"/>
</dbReference>
<dbReference type="FunFam" id="1.10.8.50:FF:000002">
    <property type="entry name" value="40S ribosomal protein S18"/>
    <property type="match status" value="1"/>
</dbReference>
<dbReference type="Gene3D" id="1.20.1250.20">
    <property type="entry name" value="MFS general substrate transporter like domains"/>
    <property type="match status" value="1"/>
</dbReference>
<dbReference type="InterPro" id="IPR038765">
    <property type="entry name" value="Papain-like_cys_pep_sf"/>
</dbReference>
<dbReference type="SUPFAM" id="SSF55729">
    <property type="entry name" value="Acyl-CoA N-acyltransferases (Nat)"/>
    <property type="match status" value="1"/>
</dbReference>
<dbReference type="SMART" id="SM00458">
    <property type="entry name" value="RICIN"/>
    <property type="match status" value="2"/>
</dbReference>
<dbReference type="FunFam" id="3.90.190.10:FF:000035">
    <property type="entry name" value="Tyrosine phosphatase, putative"/>
    <property type="match status" value="1"/>
</dbReference>
<evidence type="ECO:0000256" key="17">
    <source>
        <dbReference type="SAM" id="Phobius"/>
    </source>
</evidence>
<dbReference type="SMART" id="SM00848">
    <property type="entry name" value="Inhibitor_I29"/>
    <property type="match status" value="1"/>
</dbReference>
<evidence type="ECO:0000256" key="13">
    <source>
        <dbReference type="ARBA" id="ARBA00023136"/>
    </source>
</evidence>
<dbReference type="PROSITE" id="PS50231">
    <property type="entry name" value="RICIN_B_LECTIN"/>
    <property type="match status" value="1"/>
</dbReference>
<dbReference type="FunFam" id="3.90.70.10:FF:000067">
    <property type="entry name" value="Senescence-specific cysteine protease"/>
    <property type="match status" value="1"/>
</dbReference>
<dbReference type="InterPro" id="IPR000668">
    <property type="entry name" value="Peptidase_C1A_C"/>
</dbReference>
<dbReference type="Pfam" id="PF00652">
    <property type="entry name" value="Ricin_B_lectin"/>
    <property type="match status" value="2"/>
</dbReference>
<dbReference type="Pfam" id="PF00112">
    <property type="entry name" value="Peptidase_C1"/>
    <property type="match status" value="1"/>
</dbReference>
<dbReference type="GO" id="GO:0006508">
    <property type="term" value="P:proteolysis"/>
    <property type="evidence" value="ECO:0007669"/>
    <property type="project" value="UniProtKB-KW"/>
</dbReference>
<dbReference type="PROSITE" id="PS00639">
    <property type="entry name" value="THIOL_PROTEASE_HIS"/>
    <property type="match status" value="1"/>
</dbReference>
<dbReference type="Pfam" id="PF02221">
    <property type="entry name" value="E1_DerP2_DerF2"/>
    <property type="match status" value="1"/>
</dbReference>
<keyword evidence="12 17" id="KW-1133">Transmembrane helix</keyword>
<feature type="transmembrane region" description="Helical" evidence="17">
    <location>
        <begin position="935"/>
        <end position="952"/>
    </location>
</feature>
<dbReference type="GO" id="GO:0008234">
    <property type="term" value="F:cysteine-type peptidase activity"/>
    <property type="evidence" value="ECO:0007669"/>
    <property type="project" value="InterPro"/>
</dbReference>
<dbReference type="InterPro" id="IPR018269">
    <property type="entry name" value="Ribosomal_uS13_CS"/>
</dbReference>
<sequence length="2167" mass="238736">MDSQLVTSHAEVEDFRPPKEPKPRFWTNKKRAIGLVASLLVVGAVVGVVTSVSSSSQVKQASMGASNLGMAVCYDTYQSHKIDEHFTKIASRFSGIRSFQTYIYNDNVIDAAARHELFVYAGIWVRGTDYSRDVQAAIDGSKRHGGIVKAVMVGNEDLSNGWNSGQLINAINDVRGRFKAAGLGNIPIGTVQIDGDLLKHPEVADVVDVLGVNIYPFFSGAPNSWGSNPISDMDNRWNAIYNKFGDKAVITETGWPFAGGNYGQHISSYANAINYFNAFRQWADGKGGALPAYFMFHDNPAKGGFEANFGVADNNANWKFDFDPIKPYAPQPNPTPVTPALNRYKLPFLLQSSTGNTIYEMNSALFAYKEATCANERWRYNLGTNQIVSESNGKCIDAYNSNGQYYVHTWNCDSNNGNQKWNIDTTNNQIKHMTHNNLCLDIDPTKQDNSVQAWACTGGPNQKIMVNPDLPHVGIASHKTGHVLVADNGATWFRALDGSFKNVQADKAAVWTFVQSKNMLVHEQSGKCLDAYEAKNGGTVHLWDCNDSNGNQKWNYDPATLQIRHATYNSYCLDMASESGIKSSKQAEVDGLFRLGRIKFPPNTRGTIKMAVECDVPLLTSWLIDFHQECFHHKFPHDAARSFVLTGISRQALFLWMVNGYPAGFGGFAPPVTTDHMTVYMLGPIFISPSERSKGYAKALTAALSAMILDLSPTTDTSVMLFADTTNPASTNAYRSVGFSLSGFMVGKPDEPGVYPRRRGTSQLEDAEEAKVEASGPRVSVESFMLWQRKVINTFGLSFLTLVGMVYFVQGFGSFSALAISYLMKDVLQLQPAASQAIMTTAGFPWAIKPLYGILSDSLPICGYRRKSYLILINLIGMGAYFGLQMAATTTAITHITILILLASLGTAVSDVIIDALVVEMSRLDPKNGANDLQSVTWCMMSLGGIFGSLLAGPATSHFGPARVFLFAMLGPTTILILSMLMKESKAPAVRSTPSCMITAKNQVGLLKLALRVPVIWKAALFMFASGACAPSYAQIQFYYVTEVLHFSPEFLGNVSALGFVFLMVGTVLYNTFCKSLPFRRIFGYTQKGLAAISLLEIVLVTRTNLYLGIPDKWFVIGDAMLSDIFGRLKMMPLLVLSSKLCPRGIEGTFFALLMAVANMSGAVSGYWGATLCALLNIAKDSYDNLWIAILIRSGLKLLPLTFLFLLPENDPQEEVEALALQTQERSVSSTIPLEDDEFEISYIQSLVIGPDFQHILRILNTNVDGRRKSWVALTSVQGIGRRFAIMICKKAEVDIHKRAGELTNDEIERLVAIIQNPMQFKIPAWFLNRKKDFKTGKSSQLVANVLHTKLRDDLERLKKVRIHRGLRHWWGLRVRGQHTYVGEHKDESFSKMLGNKDSEGDVSPSPSVASSATTVGLGIPLSSTGFATATTLPSVNPPLYFGIVESAVFRSNKFDSTSFSFVSQLGLNTVIYLSSDELGRELSDFFKEKDITVFHLGSKYRNAKGISEGMAKEAIEIILDQRRYPVMIMCKTGIHISGSIVGCLRRLQNWSLTSTIDKYRNLAGTTKTKFENEQFIEFFDVDLVTLPPHLPEWFVLNQKLMEEERAALVRKECFPGVTLTGTDEDAKIPAYQRYYFNTQGALTSPSMKTGVVVAALLATAQASYETKFMKWLKEFHVEIHPLEWIHRFEVFIMNDQYISAQNADKTSSFTLGHNQYSHLTHEEFKKMRLGLRVPQSYIQSRAKYAQAYKSTEDMTDVPDSIDWVKKGAVTPVKNQGMCGSCWAFSSTGAIEGAAFVASNKLISLSEQELVDCDDNGDMGCGGGLMDHAFSWIKTHGGLCKEEDYQYHANQSTCAMDKCHHVTKVTGFKDVPANDEQALKAAVAKQPVSVAIEADQPAFQFYKSGVFDKSCGTKLDHGVLVVGYGEEGGKKFWKVKNSWGADWGDEGYIKLVREFGHESGQCGVAMVPSYPSAKVIDADEVAVVEKPAEKSPTIPSSYEATESSNSWLLESSSGVTIVQCGDVKSQLAVFSDLSVNPKDPKRGKPIHFTGEGTVKTAFDSAHMTISVKLGGQLLYSHFGSMCGHTHIPLPLGIGHIDVEGFTCPVKEGAFKDIKLSLNLPVIAPEGNYEINLTSEDVKTKASVFCVQVKMDLTDSSNSVYQQYTALA</sequence>
<dbReference type="InterPro" id="IPR025660">
    <property type="entry name" value="Pept_his_AS"/>
</dbReference>
<comment type="caution">
    <text evidence="19">The sequence shown here is derived from an EMBL/GenBank/DDBJ whole genome shotgun (WGS) entry which is preliminary data.</text>
</comment>
<dbReference type="Gene3D" id="1.10.8.50">
    <property type="match status" value="1"/>
</dbReference>
<evidence type="ECO:0000256" key="16">
    <source>
        <dbReference type="SAM" id="MobiDB-lite"/>
    </source>
</evidence>
<name>A0A1W0ABF0_9STRA</name>
<evidence type="ECO:0000256" key="5">
    <source>
        <dbReference type="ARBA" id="ARBA00022448"/>
    </source>
</evidence>
<dbReference type="Proteomes" id="UP000243217">
    <property type="component" value="Unassembled WGS sequence"/>
</dbReference>
<evidence type="ECO:0000256" key="4">
    <source>
        <dbReference type="ARBA" id="ARBA00008080"/>
    </source>
</evidence>
<dbReference type="CDD" id="cd17484">
    <property type="entry name" value="MFS_FBT"/>
    <property type="match status" value="1"/>
</dbReference>
<dbReference type="InterPro" id="IPR039417">
    <property type="entry name" value="Peptidase_C1A_papain-like"/>
</dbReference>
<dbReference type="PANTHER" id="PTHR31585:SF6">
    <property type="entry name" value="FOLATE-BIOPTERIN TRANSPORTER 2-RELATED"/>
    <property type="match status" value="1"/>
</dbReference>
<keyword evidence="7 19" id="KW-0645">Protease</keyword>
<dbReference type="InterPro" id="IPR036259">
    <property type="entry name" value="MFS_trans_sf"/>
</dbReference>
<dbReference type="GO" id="GO:1990904">
    <property type="term" value="C:ribonucleoprotein complex"/>
    <property type="evidence" value="ECO:0007669"/>
    <property type="project" value="UniProtKB-KW"/>
</dbReference>
<dbReference type="InterPro" id="IPR000182">
    <property type="entry name" value="GNAT_dom"/>
</dbReference>
<evidence type="ECO:0000259" key="18">
    <source>
        <dbReference type="PROSITE" id="PS51186"/>
    </source>
</evidence>
<evidence type="ECO:0000256" key="1">
    <source>
        <dbReference type="ARBA" id="ARBA00004141"/>
    </source>
</evidence>
<evidence type="ECO:0000256" key="8">
    <source>
        <dbReference type="ARBA" id="ARBA00022692"/>
    </source>
</evidence>
<dbReference type="InterPro" id="IPR029021">
    <property type="entry name" value="Prot-tyrosine_phosphatase-like"/>
</dbReference>
<dbReference type="SMART" id="SM00645">
    <property type="entry name" value="Pept_C1"/>
    <property type="match status" value="1"/>
</dbReference>
<dbReference type="InterPro" id="IPR010979">
    <property type="entry name" value="Ribosomal_uS13-like_H2TH"/>
</dbReference>
<dbReference type="OrthoDB" id="10253408at2759"/>
<dbReference type="InterPro" id="IPR036846">
    <property type="entry name" value="GM2-AP_sf"/>
</dbReference>
<keyword evidence="20" id="KW-1185">Reference proteome</keyword>
<dbReference type="InterPro" id="IPR001892">
    <property type="entry name" value="Ribosomal_uS13"/>
</dbReference>
<evidence type="ECO:0000256" key="10">
    <source>
        <dbReference type="ARBA" id="ARBA00022801"/>
    </source>
</evidence>
<dbReference type="PRINTS" id="PR00705">
    <property type="entry name" value="PAPAIN"/>
</dbReference>
<dbReference type="SUPFAM" id="SSF50370">
    <property type="entry name" value="Ricin B-like lectins"/>
    <property type="match status" value="1"/>
</dbReference>
<dbReference type="PROSITE" id="PS51186">
    <property type="entry name" value="GNAT"/>
    <property type="match status" value="1"/>
</dbReference>
<dbReference type="CDD" id="cd00161">
    <property type="entry name" value="beta-trefoil_Ricin-like"/>
    <property type="match status" value="1"/>
</dbReference>
<accession>A0A1W0ABF0</accession>
<dbReference type="GO" id="GO:0005840">
    <property type="term" value="C:ribosome"/>
    <property type="evidence" value="ECO:0007669"/>
    <property type="project" value="UniProtKB-KW"/>
</dbReference>
<keyword evidence="14" id="KW-1015">Disulfide bond</keyword>
<feature type="transmembrane region" description="Helical" evidence="17">
    <location>
        <begin position="869"/>
        <end position="887"/>
    </location>
</feature>
<feature type="region of interest" description="Disordered" evidence="16">
    <location>
        <begin position="1"/>
        <end position="20"/>
    </location>
</feature>
<dbReference type="InterPro" id="IPR004861">
    <property type="entry name" value="Siw14-like"/>
</dbReference>
<dbReference type="Pfam" id="PF00416">
    <property type="entry name" value="Ribosomal_S13"/>
    <property type="match status" value="1"/>
</dbReference>
<proteinExistence type="inferred from homology"/>
<dbReference type="InterPro" id="IPR004324">
    <property type="entry name" value="FBT"/>
</dbReference>
<dbReference type="SUPFAM" id="SSF54001">
    <property type="entry name" value="Cysteine proteinases"/>
    <property type="match status" value="1"/>
</dbReference>
<dbReference type="InterPro" id="IPR003172">
    <property type="entry name" value="ML_dom"/>
</dbReference>
<feature type="transmembrane region" description="Helical" evidence="17">
    <location>
        <begin position="964"/>
        <end position="982"/>
    </location>
</feature>
<feature type="transmembrane region" description="Helical" evidence="17">
    <location>
        <begin position="1150"/>
        <end position="1179"/>
    </location>
</feature>
<feature type="transmembrane region" description="Helical" evidence="17">
    <location>
        <begin position="1051"/>
        <end position="1070"/>
    </location>
</feature>
<feature type="transmembrane region" description="Helical" evidence="17">
    <location>
        <begin position="32"/>
        <end position="52"/>
    </location>
</feature>
<organism evidence="19 20">
    <name type="scientific">Thraustotheca clavata</name>
    <dbReference type="NCBI Taxonomy" id="74557"/>
    <lineage>
        <taxon>Eukaryota</taxon>
        <taxon>Sar</taxon>
        <taxon>Stramenopiles</taxon>
        <taxon>Oomycota</taxon>
        <taxon>Saprolegniomycetes</taxon>
        <taxon>Saprolegniales</taxon>
        <taxon>Achlyaceae</taxon>
        <taxon>Thraustotheca</taxon>
    </lineage>
</organism>
<dbReference type="Pfam" id="PF03162">
    <property type="entry name" value="Y_phosphatase2"/>
    <property type="match status" value="1"/>
</dbReference>
<dbReference type="SUPFAM" id="SSF81296">
    <property type="entry name" value="E set domains"/>
    <property type="match status" value="1"/>
</dbReference>
<dbReference type="GO" id="GO:0003735">
    <property type="term" value="F:structural constituent of ribosome"/>
    <property type="evidence" value="ECO:0007669"/>
    <property type="project" value="InterPro"/>
</dbReference>
<evidence type="ECO:0000256" key="2">
    <source>
        <dbReference type="ARBA" id="ARBA00004496"/>
    </source>
</evidence>
<dbReference type="PROSITE" id="PS00646">
    <property type="entry name" value="RIBOSOMAL_S13_1"/>
    <property type="match status" value="1"/>
</dbReference>
<protein>
    <submittedName>
        <fullName evidence="19">Cysteine protease family C01A</fullName>
    </submittedName>
</protein>
<feature type="compositionally biased region" description="Basic and acidic residues" evidence="16">
    <location>
        <begin position="10"/>
        <end position="20"/>
    </location>
</feature>
<dbReference type="GO" id="GO:0016747">
    <property type="term" value="F:acyltransferase activity, transferring groups other than amino-acyl groups"/>
    <property type="evidence" value="ECO:0007669"/>
    <property type="project" value="InterPro"/>
</dbReference>
<dbReference type="GO" id="GO:0016020">
    <property type="term" value="C:membrane"/>
    <property type="evidence" value="ECO:0007669"/>
    <property type="project" value="UniProtKB-SubCell"/>
</dbReference>
<dbReference type="SMART" id="SM00737">
    <property type="entry name" value="ML"/>
    <property type="match status" value="1"/>
</dbReference>
<feature type="transmembrane region" description="Helical" evidence="17">
    <location>
        <begin position="1015"/>
        <end position="1039"/>
    </location>
</feature>
<dbReference type="Gene3D" id="3.40.630.30">
    <property type="match status" value="1"/>
</dbReference>
<dbReference type="InterPro" id="IPR027437">
    <property type="entry name" value="Rbsml_uS13_C"/>
</dbReference>
<evidence type="ECO:0000313" key="20">
    <source>
        <dbReference type="Proteomes" id="UP000243217"/>
    </source>
</evidence>
<dbReference type="Pfam" id="PF08246">
    <property type="entry name" value="Inhibitor_I29"/>
    <property type="match status" value="1"/>
</dbReference>
<dbReference type="Gene3D" id="3.90.190.10">
    <property type="entry name" value="Protein tyrosine phosphatase superfamily"/>
    <property type="match status" value="1"/>
</dbReference>
<evidence type="ECO:0000313" key="19">
    <source>
        <dbReference type="EMBL" id="OQS07595.1"/>
    </source>
</evidence>
<dbReference type="PROSITE" id="PS00139">
    <property type="entry name" value="THIOL_PROTEASE_CYS"/>
    <property type="match status" value="1"/>
</dbReference>
<keyword evidence="6" id="KW-0963">Cytoplasm</keyword>
<dbReference type="SUPFAM" id="SSF46946">
    <property type="entry name" value="S13-like H2TH domain"/>
    <property type="match status" value="1"/>
</dbReference>
<dbReference type="PANTHER" id="PTHR31585">
    <property type="entry name" value="FOLATE-BIOPTERIN TRANSPORTER 1, CHLOROPLASTIC"/>
    <property type="match status" value="1"/>
</dbReference>
<dbReference type="Gene3D" id="4.10.910.10">
    <property type="entry name" value="30s ribosomal protein s13, domain 2"/>
    <property type="match status" value="1"/>
</dbReference>
<dbReference type="InterPro" id="IPR014756">
    <property type="entry name" value="Ig_E-set"/>
</dbReference>
<evidence type="ECO:0000256" key="9">
    <source>
        <dbReference type="ARBA" id="ARBA00022729"/>
    </source>
</evidence>
<dbReference type="InterPro" id="IPR000772">
    <property type="entry name" value="Ricin_B_lectin"/>
</dbReference>
<keyword evidence="13 17" id="KW-0472">Membrane</keyword>
<comment type="similarity">
    <text evidence="3">Belongs to the major facilitator superfamily. Folate-biopterin transporter (TC 2.A.71) family.</text>
</comment>
<dbReference type="PROSITE" id="PS50159">
    <property type="entry name" value="RIBOSOMAL_S13_2"/>
    <property type="match status" value="1"/>
</dbReference>
<evidence type="ECO:0000256" key="15">
    <source>
        <dbReference type="ARBA" id="ARBA00023274"/>
    </source>
</evidence>
<dbReference type="InterPro" id="IPR017853">
    <property type="entry name" value="GH"/>
</dbReference>
<dbReference type="EMBL" id="JNBS01000225">
    <property type="protein sequence ID" value="OQS07595.1"/>
    <property type="molecule type" value="Genomic_DNA"/>
</dbReference>
<dbReference type="GO" id="GO:0005737">
    <property type="term" value="C:cytoplasm"/>
    <property type="evidence" value="ECO:0007669"/>
    <property type="project" value="UniProtKB-SubCell"/>
</dbReference>
<dbReference type="SUPFAM" id="SSF52799">
    <property type="entry name" value="(Phosphotyrosine protein) phosphatases II"/>
    <property type="match status" value="1"/>
</dbReference>
<dbReference type="CDD" id="cd02248">
    <property type="entry name" value="Peptidase_C1A"/>
    <property type="match status" value="1"/>
</dbReference>
<dbReference type="STRING" id="74557.A0A1W0ABF0"/>
<dbReference type="Gene3D" id="3.90.70.10">
    <property type="entry name" value="Cysteine proteinases"/>
    <property type="match status" value="1"/>
</dbReference>
<evidence type="ECO:0000256" key="12">
    <source>
        <dbReference type="ARBA" id="ARBA00022989"/>
    </source>
</evidence>
<evidence type="ECO:0000256" key="11">
    <source>
        <dbReference type="ARBA" id="ARBA00022980"/>
    </source>
</evidence>
<dbReference type="NCBIfam" id="TIGR00788">
    <property type="entry name" value="fbt"/>
    <property type="match status" value="1"/>
</dbReference>
<keyword evidence="10" id="KW-0378">Hydrolase</keyword>
<dbReference type="Pfam" id="PF00583">
    <property type="entry name" value="Acetyltransf_1"/>
    <property type="match status" value="1"/>
</dbReference>
<keyword evidence="9" id="KW-0732">Signal</keyword>
<dbReference type="Gene3D" id="3.20.20.80">
    <property type="entry name" value="Glycosidases"/>
    <property type="match status" value="1"/>
</dbReference>
<reference evidence="19 20" key="1">
    <citation type="journal article" date="2014" name="Genome Biol. Evol.">
        <title>The secreted proteins of Achlya hypogyna and Thraustotheca clavata identify the ancestral oomycete secretome and reveal gene acquisitions by horizontal gene transfer.</title>
        <authorList>
            <person name="Misner I."/>
            <person name="Blouin N."/>
            <person name="Leonard G."/>
            <person name="Richards T.A."/>
            <person name="Lane C.E."/>
        </authorList>
    </citation>
    <scope>NUCLEOTIDE SEQUENCE [LARGE SCALE GENOMIC DNA]</scope>
    <source>
        <strain evidence="19 20">ATCC 34112</strain>
    </source>
</reference>
<dbReference type="Gene3D" id="2.80.10.50">
    <property type="match status" value="2"/>
</dbReference>
<gene>
    <name evidence="19" type="ORF">THRCLA_00405</name>
</gene>
<evidence type="ECO:0000256" key="6">
    <source>
        <dbReference type="ARBA" id="ARBA00022490"/>
    </source>
</evidence>
<feature type="transmembrane region" description="Helical" evidence="17">
    <location>
        <begin position="893"/>
        <end position="914"/>
    </location>
</feature>
<comment type="subcellular location">
    <subcellularLocation>
        <location evidence="2">Cytoplasm</location>
    </subcellularLocation>
    <subcellularLocation>
        <location evidence="1">Membrane</location>
        <topology evidence="1">Multi-pass membrane protein</topology>
    </subcellularLocation>
</comment>
<dbReference type="SUPFAM" id="SSF103473">
    <property type="entry name" value="MFS general substrate transporter"/>
    <property type="match status" value="1"/>
</dbReference>
<dbReference type="GO" id="GO:0003723">
    <property type="term" value="F:RNA binding"/>
    <property type="evidence" value="ECO:0007669"/>
    <property type="project" value="InterPro"/>
</dbReference>
<dbReference type="SUPFAM" id="SSF51445">
    <property type="entry name" value="(Trans)glycosidases"/>
    <property type="match status" value="1"/>
</dbReference>
<dbReference type="InterPro" id="IPR039309">
    <property type="entry name" value="BT1"/>
</dbReference>
<dbReference type="Pfam" id="PF03092">
    <property type="entry name" value="BT1"/>
    <property type="match status" value="1"/>
</dbReference>
<keyword evidence="15" id="KW-0687">Ribonucleoprotein</keyword>
<evidence type="ECO:0000256" key="7">
    <source>
        <dbReference type="ARBA" id="ARBA00022670"/>
    </source>
</evidence>
<dbReference type="InterPro" id="IPR000169">
    <property type="entry name" value="Pept_cys_AS"/>
</dbReference>
<evidence type="ECO:0000256" key="14">
    <source>
        <dbReference type="ARBA" id="ARBA00023157"/>
    </source>
</evidence>
<feature type="transmembrane region" description="Helical" evidence="17">
    <location>
        <begin position="795"/>
        <end position="823"/>
    </location>
</feature>
<dbReference type="InterPro" id="IPR013201">
    <property type="entry name" value="Prot_inhib_I29"/>
</dbReference>
<keyword evidence="5" id="KW-0813">Transport</keyword>
<dbReference type="InterPro" id="IPR016181">
    <property type="entry name" value="Acyl_CoA_acyltransferase"/>
</dbReference>
<dbReference type="FunFam" id="4.10.910.10:FF:000002">
    <property type="entry name" value="40S ribosomal protein S18"/>
    <property type="match status" value="1"/>
</dbReference>
<keyword evidence="11" id="KW-0689">Ribosomal protein</keyword>
<keyword evidence="8 17" id="KW-0812">Transmembrane</keyword>
<dbReference type="Gene3D" id="2.70.220.10">
    <property type="entry name" value="Ganglioside GM2 activator"/>
    <property type="match status" value="1"/>
</dbReference>
<comment type="similarity">
    <text evidence="4">Belongs to the universal ribosomal protein uS13 family.</text>
</comment>